<organism evidence="1 2">
    <name type="scientific">Spiromyces aspiralis</name>
    <dbReference type="NCBI Taxonomy" id="68401"/>
    <lineage>
        <taxon>Eukaryota</taxon>
        <taxon>Fungi</taxon>
        <taxon>Fungi incertae sedis</taxon>
        <taxon>Zoopagomycota</taxon>
        <taxon>Kickxellomycotina</taxon>
        <taxon>Kickxellomycetes</taxon>
        <taxon>Kickxellales</taxon>
        <taxon>Kickxellaceae</taxon>
        <taxon>Spiromyces</taxon>
    </lineage>
</organism>
<comment type="caution">
    <text evidence="1">The sequence shown here is derived from an EMBL/GenBank/DDBJ whole genome shotgun (WGS) entry which is preliminary data.</text>
</comment>
<dbReference type="Proteomes" id="UP001145114">
    <property type="component" value="Unassembled WGS sequence"/>
</dbReference>
<evidence type="ECO:0000313" key="2">
    <source>
        <dbReference type="Proteomes" id="UP001145114"/>
    </source>
</evidence>
<gene>
    <name evidence="1" type="primary">RPN8</name>
    <name evidence="1" type="ORF">EV182_003176</name>
</gene>
<name>A0ACC1HWX1_9FUNG</name>
<reference evidence="1" key="1">
    <citation type="submission" date="2022-06" db="EMBL/GenBank/DDBJ databases">
        <title>Phylogenomic reconstructions and comparative analyses of Kickxellomycotina fungi.</title>
        <authorList>
            <person name="Reynolds N.K."/>
            <person name="Stajich J.E."/>
            <person name="Barry K."/>
            <person name="Grigoriev I.V."/>
            <person name="Crous P."/>
            <person name="Smith M.E."/>
        </authorList>
    </citation>
    <scope>NUCLEOTIDE SEQUENCE</scope>
    <source>
        <strain evidence="1">RSA 2271</strain>
    </source>
</reference>
<proteinExistence type="predicted"/>
<sequence length="334" mass="36907">MVATNSEDLPSKVIVHPLVLLSVVDHFNRIAKGVSGDNLRVVGVLLGHATKGYVEVSNSYAVPFEEDPKDPNSWFLDHDYAETMRAMFKKINAKEKVVGWYHSGPKLRESDLQINDIFKRYIPDPVLVVVDVQPEDVGIPTKAYFAIEEISDDGSAAKKAFKHVSSEIGAEEAEEIGVDHLLRDVKDETAGSLSTRVTYQLNSLRGLKSRLANIQLHLQKKLDENKPVNPQIVSNLQQIFNLLPTLTIKDNASTFSSKANDEYLIIYISAVIRSVIALHDLIDNKIENRQREVERDRPSDSDAKLTDEAKAAKAGSEAGGKDSSSGSKKDATKS</sequence>
<accession>A0ACC1HWX1</accession>
<dbReference type="EMBL" id="JAMZIH010000785">
    <property type="protein sequence ID" value="KAJ1678874.1"/>
    <property type="molecule type" value="Genomic_DNA"/>
</dbReference>
<keyword evidence="2" id="KW-1185">Reference proteome</keyword>
<protein>
    <submittedName>
        <fullName evidence="1">Proteasome regulatory particle subunit</fullName>
    </submittedName>
</protein>
<keyword evidence="1" id="KW-0647">Proteasome</keyword>
<evidence type="ECO:0000313" key="1">
    <source>
        <dbReference type="EMBL" id="KAJ1678874.1"/>
    </source>
</evidence>